<dbReference type="EMBL" id="JAVIJP010000017">
    <property type="protein sequence ID" value="KAL3639739.1"/>
    <property type="molecule type" value="Genomic_DNA"/>
</dbReference>
<organism evidence="1 3">
    <name type="scientific">Castilleja foliolosa</name>
    <dbReference type="NCBI Taxonomy" id="1961234"/>
    <lineage>
        <taxon>Eukaryota</taxon>
        <taxon>Viridiplantae</taxon>
        <taxon>Streptophyta</taxon>
        <taxon>Embryophyta</taxon>
        <taxon>Tracheophyta</taxon>
        <taxon>Spermatophyta</taxon>
        <taxon>Magnoliopsida</taxon>
        <taxon>eudicotyledons</taxon>
        <taxon>Gunneridae</taxon>
        <taxon>Pentapetalae</taxon>
        <taxon>asterids</taxon>
        <taxon>lamiids</taxon>
        <taxon>Lamiales</taxon>
        <taxon>Orobanchaceae</taxon>
        <taxon>Pedicularideae</taxon>
        <taxon>Castillejinae</taxon>
        <taxon>Castilleja</taxon>
    </lineage>
</organism>
<dbReference type="EMBL" id="JAVIJP010000002">
    <property type="protein sequence ID" value="KAL3655515.1"/>
    <property type="molecule type" value="Genomic_DNA"/>
</dbReference>
<proteinExistence type="predicted"/>
<reference evidence="1 3" key="1">
    <citation type="journal article" date="2024" name="IScience">
        <title>Strigolactones Initiate the Formation of Haustorium-like Structures in Castilleja.</title>
        <authorList>
            <person name="Buerger M."/>
            <person name="Peterson D."/>
            <person name="Chory J."/>
        </authorList>
    </citation>
    <scope>NUCLEOTIDE SEQUENCE</scope>
    <source>
        <strain evidence="1">Tecolote</strain>
        <tissue evidence="1">Flower</tissue>
    </source>
</reference>
<reference evidence="1" key="2">
    <citation type="submission" date="2024-11" db="EMBL/GenBank/DDBJ databases">
        <authorList>
            <person name="Burger M."/>
            <person name="Chory J."/>
        </authorList>
    </citation>
    <scope>NUCLEOTIDE SEQUENCE</scope>
    <source>
        <strain evidence="1">Tecolote</strain>
        <tissue evidence="1">Flower</tissue>
    </source>
</reference>
<evidence type="ECO:0000313" key="1">
    <source>
        <dbReference type="EMBL" id="KAL3639739.1"/>
    </source>
</evidence>
<dbReference type="PANTHER" id="PTHR34123:SF1">
    <property type="entry name" value="OS04G0578200 PROTEIN"/>
    <property type="match status" value="1"/>
</dbReference>
<dbReference type="AlphaFoldDB" id="A0ABD3DF04"/>
<sequence length="131" mass="14685">MLRKEFIGEKRRIGAGNALLKIAWYGSEFLGVAASLLRSPAKAEDVGAGVELSVDGLGKIDQAALVETIKEDFRRSYFVTGNLALDAYEEECEFADPAGSFRGLSRFKRNYTNFGYLLRKIEYETHEMGQY</sequence>
<gene>
    <name evidence="2" type="ORF">CASFOL_001301</name>
    <name evidence="1" type="ORF">CASFOL_014707</name>
</gene>
<accession>A0ABD3DF04</accession>
<dbReference type="Pfam" id="PF10184">
    <property type="entry name" value="DUF2358"/>
    <property type="match status" value="1"/>
</dbReference>
<name>A0ABD3DF04_9LAMI</name>
<dbReference type="Proteomes" id="UP001632038">
    <property type="component" value="Unassembled WGS sequence"/>
</dbReference>
<protein>
    <submittedName>
        <fullName evidence="1">Uncharacterized protein</fullName>
    </submittedName>
</protein>
<dbReference type="PANTHER" id="PTHR34123">
    <property type="entry name" value="OS04G0578200 PROTEIN"/>
    <property type="match status" value="1"/>
</dbReference>
<evidence type="ECO:0000313" key="3">
    <source>
        <dbReference type="Proteomes" id="UP001632038"/>
    </source>
</evidence>
<keyword evidence="3" id="KW-1185">Reference proteome</keyword>
<evidence type="ECO:0000313" key="2">
    <source>
        <dbReference type="EMBL" id="KAL3655515.1"/>
    </source>
</evidence>
<dbReference type="InterPro" id="IPR018790">
    <property type="entry name" value="DUF2358"/>
</dbReference>
<comment type="caution">
    <text evidence="1">The sequence shown here is derived from an EMBL/GenBank/DDBJ whole genome shotgun (WGS) entry which is preliminary data.</text>
</comment>